<dbReference type="AlphaFoldDB" id="A0A347U8A8"/>
<accession>A0A347U8A8</accession>
<protein>
    <submittedName>
        <fullName evidence="3">Uroporphyrinogen III synthase</fullName>
        <ecNumber evidence="2">4.2.1.75</ecNumber>
    </submittedName>
</protein>
<dbReference type="EMBL" id="CP032097">
    <property type="protein sequence ID" value="AXX95086.1"/>
    <property type="molecule type" value="Genomic_DNA"/>
</dbReference>
<dbReference type="GO" id="GO:0004852">
    <property type="term" value="F:uroporphyrinogen-III synthase activity"/>
    <property type="evidence" value="ECO:0007669"/>
    <property type="project" value="UniProtKB-EC"/>
</dbReference>
<dbReference type="OrthoDB" id="5328023at2"/>
<dbReference type="Pfam" id="PF02602">
    <property type="entry name" value="HEM4"/>
    <property type="match status" value="1"/>
</dbReference>
<dbReference type="CDD" id="cd06578">
    <property type="entry name" value="HemD"/>
    <property type="match status" value="1"/>
</dbReference>
<dbReference type="Proteomes" id="UP000262582">
    <property type="component" value="Chromosome"/>
</dbReference>
<name>A0A347U8A8_9BACT</name>
<dbReference type="PANTHER" id="PTHR12390">
    <property type="entry name" value="UROPORPHYRINOGEN III SYNTHASE"/>
    <property type="match status" value="1"/>
</dbReference>
<evidence type="ECO:0000313" key="4">
    <source>
        <dbReference type="Proteomes" id="UP000262582"/>
    </source>
</evidence>
<feature type="domain" description="Tetrapyrrole biosynthesis uroporphyrinogen III synthase" evidence="1">
    <location>
        <begin position="26"/>
        <end position="186"/>
    </location>
</feature>
<keyword evidence="2" id="KW-0456">Lyase</keyword>
<dbReference type="KEGG" id="aell:AELL_1423"/>
<evidence type="ECO:0000313" key="5">
    <source>
        <dbReference type="Proteomes" id="UP000290588"/>
    </source>
</evidence>
<reference evidence="2 4" key="2">
    <citation type="submission" date="2018-08" db="EMBL/GenBank/DDBJ databases">
        <title>Complete genome of the Arcobacter ellisii type strain LMG 26155.</title>
        <authorList>
            <person name="Miller W.G."/>
            <person name="Yee E."/>
            <person name="Bono J.L."/>
        </authorList>
    </citation>
    <scope>NUCLEOTIDE SEQUENCE [LARGE SCALE GENOMIC DNA]</scope>
    <source>
        <strain evidence="2 4">LMG 26155</strain>
    </source>
</reference>
<keyword evidence="4" id="KW-1185">Reference proteome</keyword>
<dbReference type="GO" id="GO:0005829">
    <property type="term" value="C:cytosol"/>
    <property type="evidence" value="ECO:0007669"/>
    <property type="project" value="TreeGrafter"/>
</dbReference>
<evidence type="ECO:0000313" key="2">
    <source>
        <dbReference type="EMBL" id="AXX95086.1"/>
    </source>
</evidence>
<gene>
    <name evidence="2" type="primary">hemD</name>
    <name evidence="2" type="ORF">AELL_1423</name>
    <name evidence="3" type="ORF">CP962_08650</name>
</gene>
<organism evidence="3 5">
    <name type="scientific">Arcobacter ellisii</name>
    <dbReference type="NCBI Taxonomy" id="913109"/>
    <lineage>
        <taxon>Bacteria</taxon>
        <taxon>Pseudomonadati</taxon>
        <taxon>Campylobacterota</taxon>
        <taxon>Epsilonproteobacteria</taxon>
        <taxon>Campylobacterales</taxon>
        <taxon>Arcobacteraceae</taxon>
        <taxon>Arcobacter</taxon>
    </lineage>
</organism>
<dbReference type="RefSeq" id="WP_118917275.1">
    <property type="nucleotide sequence ID" value="NZ_CP032097.1"/>
</dbReference>
<dbReference type="GO" id="GO:0006780">
    <property type="term" value="P:uroporphyrinogen III biosynthetic process"/>
    <property type="evidence" value="ECO:0007669"/>
    <property type="project" value="InterPro"/>
</dbReference>
<dbReference type="EMBL" id="NXIG01000007">
    <property type="protein sequence ID" value="RXI30404.1"/>
    <property type="molecule type" value="Genomic_DNA"/>
</dbReference>
<sequence>MAKIYLLNSQKYEGIENLEVFQIEFLKKNIDLTKYDALIFTSKNAIYSLDSSNKDWKDVPSYAIAPKTASIIKSLGGKISFIGNSGHGNDFAYELIPLLKDKKALYIKALKTVSDLPKILKENDIFVDEVITYKTSCKESNKVLEDNSIFIFTSPSTIECFFKQYSWKDSYKAIVIGKTTAKYLPKDVNYEISLETSVDECIKLAKQNFFKLNFNHN</sequence>
<evidence type="ECO:0000313" key="3">
    <source>
        <dbReference type="EMBL" id="RXI30404.1"/>
    </source>
</evidence>
<reference evidence="3 5" key="1">
    <citation type="submission" date="2017-09" db="EMBL/GenBank/DDBJ databases">
        <title>Genomics of the genus Arcobacter.</title>
        <authorList>
            <person name="Perez-Cataluna A."/>
            <person name="Figueras M.J."/>
            <person name="Salas-Masso N."/>
        </authorList>
    </citation>
    <scope>NUCLEOTIDE SEQUENCE [LARGE SCALE GENOMIC DNA]</scope>
    <source>
        <strain evidence="3 5">CECT 7837</strain>
    </source>
</reference>
<dbReference type="Proteomes" id="UP000290588">
    <property type="component" value="Unassembled WGS sequence"/>
</dbReference>
<proteinExistence type="predicted"/>
<evidence type="ECO:0000259" key="1">
    <source>
        <dbReference type="Pfam" id="PF02602"/>
    </source>
</evidence>
<dbReference type="InterPro" id="IPR003754">
    <property type="entry name" value="4pyrrol_synth_uPrphyn_synth"/>
</dbReference>
<dbReference type="Gene3D" id="3.40.50.10090">
    <property type="match status" value="2"/>
</dbReference>
<dbReference type="PANTHER" id="PTHR12390:SF0">
    <property type="entry name" value="UROPORPHYRINOGEN-III SYNTHASE"/>
    <property type="match status" value="1"/>
</dbReference>
<dbReference type="SUPFAM" id="SSF69618">
    <property type="entry name" value="HemD-like"/>
    <property type="match status" value="1"/>
</dbReference>
<dbReference type="InterPro" id="IPR036108">
    <property type="entry name" value="4pyrrol_syn_uPrphyn_synt_sf"/>
</dbReference>
<dbReference type="EC" id="4.2.1.75" evidence="2"/>
<dbReference type="InterPro" id="IPR039793">
    <property type="entry name" value="UROS/Hem4"/>
</dbReference>